<protein>
    <recommendedName>
        <fullName evidence="2">FtsK gamma domain-containing protein</fullName>
    </recommendedName>
</protein>
<dbReference type="SUPFAM" id="SSF46785">
    <property type="entry name" value="Winged helix' DNA-binding domain"/>
    <property type="match status" value="1"/>
</dbReference>
<feature type="transmembrane region" description="Helical" evidence="1">
    <location>
        <begin position="103"/>
        <end position="126"/>
    </location>
</feature>
<gene>
    <name evidence="3" type="ORF">XBFM1_2710003</name>
</gene>
<dbReference type="Pfam" id="PF09397">
    <property type="entry name" value="FtsK_gamma"/>
    <property type="match status" value="1"/>
</dbReference>
<organism evidence="3 4">
    <name type="scientific">Xenorhabdus bovienii str. feltiae Moldova</name>
    <dbReference type="NCBI Taxonomy" id="1398200"/>
    <lineage>
        <taxon>Bacteria</taxon>
        <taxon>Pseudomonadati</taxon>
        <taxon>Pseudomonadota</taxon>
        <taxon>Gammaproteobacteria</taxon>
        <taxon>Enterobacterales</taxon>
        <taxon>Morganellaceae</taxon>
        <taxon>Xenorhabdus</taxon>
    </lineage>
</organism>
<dbReference type="AlphaFoldDB" id="A0A077NVW9"/>
<reference evidence="3" key="1">
    <citation type="submission" date="2013-07" db="EMBL/GenBank/DDBJ databases">
        <title>Sub-species coevolution in mutualistic symbiosis.</title>
        <authorList>
            <person name="Murfin K."/>
            <person name="Klassen J."/>
            <person name="Lee M."/>
            <person name="Forst S."/>
            <person name="Stock P."/>
            <person name="Goodrich-Blair H."/>
        </authorList>
    </citation>
    <scope>NUCLEOTIDE SEQUENCE [LARGE SCALE GENOMIC DNA]</scope>
    <source>
        <strain evidence="3">Feltiae Moldova</strain>
    </source>
</reference>
<evidence type="ECO:0000259" key="2">
    <source>
        <dbReference type="SMART" id="SM00843"/>
    </source>
</evidence>
<comment type="caution">
    <text evidence="3">The sequence shown here is derived from an EMBL/GenBank/DDBJ whole genome shotgun (WGS) entry which is preliminary data.</text>
</comment>
<proteinExistence type="predicted"/>
<dbReference type="InterPro" id="IPR036388">
    <property type="entry name" value="WH-like_DNA-bd_sf"/>
</dbReference>
<keyword evidence="1" id="KW-0472">Membrane</keyword>
<sequence length="222" mass="25310">MDLDDEIIDPLFSEAVDHVISSKSVSADDLKQRFNIGYNRATTLLEQMEEMGIIKWAEWDENSKVNRYLIVAQEVAIKRKLQKDPHEHARGNASKKGASDSNILGYGGFEWFMGAIGFIVILIIFISCSGKPSSSKEDYCLDDKMAYIYAEKFIFSNLKSPSSAKFASYYDVKSYQPAACKFNFIGYVDAQNSFGAMIRTNFNVTVRYEPNKDKYYLEHLDM</sequence>
<evidence type="ECO:0000313" key="3">
    <source>
        <dbReference type="EMBL" id="CDH02528.1"/>
    </source>
</evidence>
<dbReference type="RefSeq" id="WP_051863151.1">
    <property type="nucleotide sequence ID" value="NZ_CAWLWD010000230.1"/>
</dbReference>
<dbReference type="Proteomes" id="UP000028487">
    <property type="component" value="Unassembled WGS sequence"/>
</dbReference>
<keyword evidence="1" id="KW-0812">Transmembrane</keyword>
<evidence type="ECO:0000313" key="4">
    <source>
        <dbReference type="Proteomes" id="UP000028487"/>
    </source>
</evidence>
<dbReference type="EMBL" id="CBSV010000192">
    <property type="protein sequence ID" value="CDH02528.1"/>
    <property type="molecule type" value="Genomic_DNA"/>
</dbReference>
<evidence type="ECO:0000256" key="1">
    <source>
        <dbReference type="SAM" id="Phobius"/>
    </source>
</evidence>
<dbReference type="Gene3D" id="1.10.10.10">
    <property type="entry name" value="Winged helix-like DNA-binding domain superfamily/Winged helix DNA-binding domain"/>
    <property type="match status" value="1"/>
</dbReference>
<dbReference type="SMART" id="SM00843">
    <property type="entry name" value="Ftsk_gamma"/>
    <property type="match status" value="1"/>
</dbReference>
<dbReference type="InterPro" id="IPR018541">
    <property type="entry name" value="Ftsk_gamma"/>
</dbReference>
<name>A0A077NVW9_XENBV</name>
<dbReference type="InterPro" id="IPR036390">
    <property type="entry name" value="WH_DNA-bd_sf"/>
</dbReference>
<keyword evidence="1" id="KW-1133">Transmembrane helix</keyword>
<accession>A0A077NVW9</accession>
<feature type="domain" description="FtsK gamma" evidence="2">
    <location>
        <begin position="5"/>
        <end position="57"/>
    </location>
</feature>
<dbReference type="HOGENOM" id="CLU_1277211_0_0_6"/>